<gene>
    <name evidence="13" type="ordered locus">Sta7437_0111</name>
</gene>
<dbReference type="PANTHER" id="PTHR24363">
    <property type="entry name" value="SERINE/THREONINE PROTEIN KINASE"/>
    <property type="match status" value="1"/>
</dbReference>
<evidence type="ECO:0000256" key="4">
    <source>
        <dbReference type="ARBA" id="ARBA00022741"/>
    </source>
</evidence>
<keyword evidence="14" id="KW-1185">Reference proteome</keyword>
<organism evidence="13 14">
    <name type="scientific">Stanieria cyanosphaera (strain ATCC 29371 / PCC 7437)</name>
    <dbReference type="NCBI Taxonomy" id="111780"/>
    <lineage>
        <taxon>Bacteria</taxon>
        <taxon>Bacillati</taxon>
        <taxon>Cyanobacteriota</taxon>
        <taxon>Cyanophyceae</taxon>
        <taxon>Pleurocapsales</taxon>
        <taxon>Dermocarpellaceae</taxon>
        <taxon>Stanieria</taxon>
    </lineage>
</organism>
<dbReference type="RefSeq" id="WP_015191404.1">
    <property type="nucleotide sequence ID" value="NC_019748.1"/>
</dbReference>
<evidence type="ECO:0000313" key="13">
    <source>
        <dbReference type="EMBL" id="AFZ33731.1"/>
    </source>
</evidence>
<evidence type="ECO:0000256" key="5">
    <source>
        <dbReference type="ARBA" id="ARBA00022777"/>
    </source>
</evidence>
<evidence type="ECO:0000256" key="2">
    <source>
        <dbReference type="ARBA" id="ARBA00022527"/>
    </source>
</evidence>
<sequence length="476" mass="52839">MEILCTRPNCPRPRNFFSDLDDATKLKTIQGKYCTSCGMPLILAGRYLPLRLLGRGGFGAAFLARDRHTPAMRECVVKQFQPAGNLTPQELAVAQSLFEREAEVLEQLGNKHPQIPDLFAFFPLIVPSSTSNQEEQYFYLVQEYIDGQDLETLLANQGTFSEAEVTEILIEILKILQFVHQKNSIHRDIKPSNIMRDRSRVLYLLDFGAVKQVAANANNPTPGKSTGIYSMGFAPPEQMAGAQVYPSTDLYALAATCINLLTGKPAGQMYDYYKNCWQWQDYAPQTSDRLTKILNRMLLPTPSERFQSATEVLEALNTLSIIQNQPKFNQPQAITPQPPTPPPPISSKPKRQIQLSLPQFSLLEILASAAFTGFEGALLYIALTSLATFNLSSNIIIGIWGMILGGLIFAQLRRIIEKVDLLIIAGISAAIIYFIPLLQGYLAIQSIFMIGVMAAAGVMGVVAVFRLIYQLLSRLL</sequence>
<evidence type="ECO:0000256" key="7">
    <source>
        <dbReference type="ARBA" id="ARBA00047899"/>
    </source>
</evidence>
<dbReference type="PANTHER" id="PTHR24363:SF0">
    <property type="entry name" value="SERINE_THREONINE KINASE LIKE DOMAIN CONTAINING 1"/>
    <property type="match status" value="1"/>
</dbReference>
<evidence type="ECO:0000256" key="11">
    <source>
        <dbReference type="SAM" id="Phobius"/>
    </source>
</evidence>
<feature type="transmembrane region" description="Helical" evidence="11">
    <location>
        <begin position="447"/>
        <end position="469"/>
    </location>
</feature>
<keyword evidence="11" id="KW-0812">Transmembrane</keyword>
<dbReference type="PROSITE" id="PS50011">
    <property type="entry name" value="PROTEIN_KINASE_DOM"/>
    <property type="match status" value="1"/>
</dbReference>
<dbReference type="KEGG" id="scs:Sta7437_0111"/>
<evidence type="ECO:0000256" key="8">
    <source>
        <dbReference type="ARBA" id="ARBA00048679"/>
    </source>
</evidence>
<feature type="transmembrane region" description="Helical" evidence="11">
    <location>
        <begin position="360"/>
        <end position="383"/>
    </location>
</feature>
<feature type="region of interest" description="Disordered" evidence="10">
    <location>
        <begin position="330"/>
        <end position="349"/>
    </location>
</feature>
<keyword evidence="5 13" id="KW-0418">Kinase</keyword>
<dbReference type="eggNOG" id="COG0515">
    <property type="taxonomic scope" value="Bacteria"/>
</dbReference>
<dbReference type="OrthoDB" id="428645at2"/>
<keyword evidence="11" id="KW-0472">Membrane</keyword>
<proteinExistence type="predicted"/>
<accession>K9XNW1</accession>
<comment type="catalytic activity">
    <reaction evidence="7">
        <text>L-threonyl-[protein] + ATP = O-phospho-L-threonyl-[protein] + ADP + H(+)</text>
        <dbReference type="Rhea" id="RHEA:46608"/>
        <dbReference type="Rhea" id="RHEA-COMP:11060"/>
        <dbReference type="Rhea" id="RHEA-COMP:11605"/>
        <dbReference type="ChEBI" id="CHEBI:15378"/>
        <dbReference type="ChEBI" id="CHEBI:30013"/>
        <dbReference type="ChEBI" id="CHEBI:30616"/>
        <dbReference type="ChEBI" id="CHEBI:61977"/>
        <dbReference type="ChEBI" id="CHEBI:456216"/>
        <dbReference type="EC" id="2.7.11.1"/>
    </reaction>
</comment>
<evidence type="ECO:0000313" key="14">
    <source>
        <dbReference type="Proteomes" id="UP000010473"/>
    </source>
</evidence>
<dbReference type="Gene3D" id="1.10.510.10">
    <property type="entry name" value="Transferase(Phosphotransferase) domain 1"/>
    <property type="match status" value="1"/>
</dbReference>
<dbReference type="CDD" id="cd14014">
    <property type="entry name" value="STKc_PknB_like"/>
    <property type="match status" value="1"/>
</dbReference>
<keyword evidence="6 9" id="KW-0067">ATP-binding</keyword>
<dbReference type="PROSITE" id="PS00107">
    <property type="entry name" value="PROTEIN_KINASE_ATP"/>
    <property type="match status" value="1"/>
</dbReference>
<evidence type="ECO:0000256" key="10">
    <source>
        <dbReference type="SAM" id="MobiDB-lite"/>
    </source>
</evidence>
<dbReference type="SMART" id="SM00220">
    <property type="entry name" value="S_TKc"/>
    <property type="match status" value="1"/>
</dbReference>
<dbReference type="GO" id="GO:0004674">
    <property type="term" value="F:protein serine/threonine kinase activity"/>
    <property type="evidence" value="ECO:0007669"/>
    <property type="project" value="UniProtKB-KW"/>
</dbReference>
<protein>
    <recommendedName>
        <fullName evidence="1">non-specific serine/threonine protein kinase</fullName>
        <ecNumber evidence="1">2.7.11.1</ecNumber>
    </recommendedName>
</protein>
<evidence type="ECO:0000256" key="1">
    <source>
        <dbReference type="ARBA" id="ARBA00012513"/>
    </source>
</evidence>
<keyword evidence="3" id="KW-0808">Transferase</keyword>
<feature type="binding site" evidence="9">
    <location>
        <position position="78"/>
    </location>
    <ligand>
        <name>ATP</name>
        <dbReference type="ChEBI" id="CHEBI:30616"/>
    </ligand>
</feature>
<feature type="transmembrane region" description="Helical" evidence="11">
    <location>
        <begin position="389"/>
        <end position="409"/>
    </location>
</feature>
<dbReference type="EC" id="2.7.11.1" evidence="1"/>
<evidence type="ECO:0000256" key="3">
    <source>
        <dbReference type="ARBA" id="ARBA00022679"/>
    </source>
</evidence>
<dbReference type="SUPFAM" id="SSF56112">
    <property type="entry name" value="Protein kinase-like (PK-like)"/>
    <property type="match status" value="1"/>
</dbReference>
<dbReference type="InterPro" id="IPR011009">
    <property type="entry name" value="Kinase-like_dom_sf"/>
</dbReference>
<dbReference type="NCBIfam" id="NF045510">
    <property type="entry name" value="4Cys_prefix_kin"/>
    <property type="match status" value="1"/>
</dbReference>
<evidence type="ECO:0000259" key="12">
    <source>
        <dbReference type="PROSITE" id="PS50011"/>
    </source>
</evidence>
<comment type="catalytic activity">
    <reaction evidence="8">
        <text>L-seryl-[protein] + ATP = O-phospho-L-seryl-[protein] + ADP + H(+)</text>
        <dbReference type="Rhea" id="RHEA:17989"/>
        <dbReference type="Rhea" id="RHEA-COMP:9863"/>
        <dbReference type="Rhea" id="RHEA-COMP:11604"/>
        <dbReference type="ChEBI" id="CHEBI:15378"/>
        <dbReference type="ChEBI" id="CHEBI:29999"/>
        <dbReference type="ChEBI" id="CHEBI:30616"/>
        <dbReference type="ChEBI" id="CHEBI:83421"/>
        <dbReference type="ChEBI" id="CHEBI:456216"/>
        <dbReference type="EC" id="2.7.11.1"/>
    </reaction>
</comment>
<evidence type="ECO:0000256" key="6">
    <source>
        <dbReference type="ARBA" id="ARBA00022840"/>
    </source>
</evidence>
<dbReference type="Proteomes" id="UP000010473">
    <property type="component" value="Chromosome"/>
</dbReference>
<feature type="compositionally biased region" description="Pro residues" evidence="10">
    <location>
        <begin position="336"/>
        <end position="346"/>
    </location>
</feature>
<keyword evidence="2 13" id="KW-0723">Serine/threonine-protein kinase</keyword>
<dbReference type="GO" id="GO:0005524">
    <property type="term" value="F:ATP binding"/>
    <property type="evidence" value="ECO:0007669"/>
    <property type="project" value="UniProtKB-UniRule"/>
</dbReference>
<dbReference type="HOGENOM" id="CLU_000288_135_5_3"/>
<dbReference type="EMBL" id="CP003653">
    <property type="protein sequence ID" value="AFZ33731.1"/>
    <property type="molecule type" value="Genomic_DNA"/>
</dbReference>
<evidence type="ECO:0000256" key="9">
    <source>
        <dbReference type="PROSITE-ProRule" id="PRU10141"/>
    </source>
</evidence>
<dbReference type="AlphaFoldDB" id="K9XNW1"/>
<keyword evidence="4 9" id="KW-0547">Nucleotide-binding</keyword>
<dbReference type="Gene3D" id="3.30.200.20">
    <property type="entry name" value="Phosphorylase Kinase, domain 1"/>
    <property type="match status" value="1"/>
</dbReference>
<dbReference type="InterPro" id="IPR017441">
    <property type="entry name" value="Protein_kinase_ATP_BS"/>
</dbReference>
<feature type="domain" description="Protein kinase" evidence="12">
    <location>
        <begin position="47"/>
        <end position="328"/>
    </location>
</feature>
<feature type="transmembrane region" description="Helical" evidence="11">
    <location>
        <begin position="421"/>
        <end position="441"/>
    </location>
</feature>
<keyword evidence="11" id="KW-1133">Transmembrane helix</keyword>
<dbReference type="PATRIC" id="fig|111780.3.peg.111"/>
<name>K9XNW1_STAC7</name>
<dbReference type="InterPro" id="IPR000719">
    <property type="entry name" value="Prot_kinase_dom"/>
</dbReference>
<dbReference type="Pfam" id="PF00069">
    <property type="entry name" value="Pkinase"/>
    <property type="match status" value="1"/>
</dbReference>
<reference evidence="14" key="1">
    <citation type="journal article" date="2013" name="Proc. Natl. Acad. Sci. U.S.A.">
        <title>Improving the coverage of the cyanobacterial phylum using diversity-driven genome sequencing.</title>
        <authorList>
            <person name="Shih P.M."/>
            <person name="Wu D."/>
            <person name="Latifi A."/>
            <person name="Axen S.D."/>
            <person name="Fewer D.P."/>
            <person name="Talla E."/>
            <person name="Calteau A."/>
            <person name="Cai F."/>
            <person name="Tandeau de Marsac N."/>
            <person name="Rippka R."/>
            <person name="Herdman M."/>
            <person name="Sivonen K."/>
            <person name="Coursin T."/>
            <person name="Laurent T."/>
            <person name="Goodwin L."/>
            <person name="Nolan M."/>
            <person name="Davenport K.W."/>
            <person name="Han C.S."/>
            <person name="Rubin E.M."/>
            <person name="Eisen J.A."/>
            <person name="Woyke T."/>
            <person name="Gugger M."/>
            <person name="Kerfeld C.A."/>
        </authorList>
    </citation>
    <scope>NUCLEOTIDE SEQUENCE [LARGE SCALE GENOMIC DNA]</scope>
    <source>
        <strain evidence="14">ATCC 29371 / PCC 7437</strain>
    </source>
</reference>
<dbReference type="STRING" id="111780.Sta7437_0111"/>